<feature type="signal peptide" evidence="1">
    <location>
        <begin position="1"/>
        <end position="17"/>
    </location>
</feature>
<organism evidence="2 3">
    <name type="scientific">SAR324 cluster bacterium</name>
    <dbReference type="NCBI Taxonomy" id="2024889"/>
    <lineage>
        <taxon>Bacteria</taxon>
        <taxon>Deltaproteobacteria</taxon>
        <taxon>SAR324 cluster</taxon>
    </lineage>
</organism>
<evidence type="ECO:0000313" key="2">
    <source>
        <dbReference type="EMBL" id="PCI30984.1"/>
    </source>
</evidence>
<evidence type="ECO:0000256" key="1">
    <source>
        <dbReference type="SAM" id="SignalP"/>
    </source>
</evidence>
<keyword evidence="1" id="KW-0732">Signal</keyword>
<name>A0A2A4TC88_9DELT</name>
<feature type="chain" id="PRO_5012585196" description="Organic solvent tolerance-like N-terminal domain-containing protein" evidence="1">
    <location>
        <begin position="18"/>
        <end position="169"/>
    </location>
</feature>
<sequence length="169" mass="19796">MKKIIILLILFVLSINADRITTNETVADTELSKYVNSMSEKQKSHLCYMFLGISVENCDSQDGDDYTKYYIDNIMHDGIKGVTFKNRALLCEINTLKVYNNEKTSKIKLQGVVDLKFNSALIYGEQEDKSIHRKEKEFFSYIFEHKNECLLDENIFYENDKNQKLSTRY</sequence>
<reference evidence="3" key="1">
    <citation type="submission" date="2017-08" db="EMBL/GenBank/DDBJ databases">
        <title>A dynamic microbial community with high functional redundancy inhabits the cold, oxic subseafloor aquifer.</title>
        <authorList>
            <person name="Tully B.J."/>
            <person name="Wheat C.G."/>
            <person name="Glazer B.T."/>
            <person name="Huber J.A."/>
        </authorList>
    </citation>
    <scope>NUCLEOTIDE SEQUENCE [LARGE SCALE GENOMIC DNA]</scope>
</reference>
<evidence type="ECO:0008006" key="4">
    <source>
        <dbReference type="Google" id="ProtNLM"/>
    </source>
</evidence>
<protein>
    <recommendedName>
        <fullName evidence="4">Organic solvent tolerance-like N-terminal domain-containing protein</fullName>
    </recommendedName>
</protein>
<evidence type="ECO:0000313" key="3">
    <source>
        <dbReference type="Proteomes" id="UP000218113"/>
    </source>
</evidence>
<gene>
    <name evidence="2" type="ORF">COB67_00590</name>
</gene>
<dbReference type="AlphaFoldDB" id="A0A2A4TC88"/>
<dbReference type="Proteomes" id="UP000218113">
    <property type="component" value="Unassembled WGS sequence"/>
</dbReference>
<comment type="caution">
    <text evidence="2">The sequence shown here is derived from an EMBL/GenBank/DDBJ whole genome shotgun (WGS) entry which is preliminary data.</text>
</comment>
<dbReference type="EMBL" id="NVSR01000001">
    <property type="protein sequence ID" value="PCI30984.1"/>
    <property type="molecule type" value="Genomic_DNA"/>
</dbReference>
<accession>A0A2A4TC88</accession>
<proteinExistence type="predicted"/>